<comment type="similarity">
    <text evidence="1">Belongs to the small GTPase superfamily. Rab family.</text>
</comment>
<dbReference type="Pfam" id="PF00071">
    <property type="entry name" value="Ras"/>
    <property type="match status" value="1"/>
</dbReference>
<dbReference type="SMART" id="SM00175">
    <property type="entry name" value="RAB"/>
    <property type="match status" value="1"/>
</dbReference>
<dbReference type="InterPro" id="IPR005225">
    <property type="entry name" value="Small_GTP-bd"/>
</dbReference>
<reference evidence="5 6" key="1">
    <citation type="journal article" date="2019" name="Genome Biol. Evol.">
        <title>Nanopore Sequencing Significantly Improves Genome Assembly of the Protozoan Parasite Trypanosoma cruzi.</title>
        <authorList>
            <person name="Diaz-Viraque F."/>
            <person name="Pita S."/>
            <person name="Greif G."/>
            <person name="de Souza R.C.M."/>
            <person name="Iraola G."/>
            <person name="Robello C."/>
        </authorList>
    </citation>
    <scope>NUCLEOTIDE SEQUENCE [LARGE SCALE GENOMIC DNA]</scope>
    <source>
        <strain evidence="5 6">Berenice</strain>
    </source>
</reference>
<dbReference type="InterPro" id="IPR001806">
    <property type="entry name" value="Small_GTPase"/>
</dbReference>
<feature type="transmembrane region" description="Helical" evidence="3">
    <location>
        <begin position="40"/>
        <end position="64"/>
    </location>
</feature>
<dbReference type="PRINTS" id="PR00449">
    <property type="entry name" value="RASTRNSFRMNG"/>
</dbReference>
<dbReference type="InterPro" id="IPR027417">
    <property type="entry name" value="P-loop_NTPase"/>
</dbReference>
<evidence type="ECO:0000313" key="5">
    <source>
        <dbReference type="EMBL" id="KAF5223864.1"/>
    </source>
</evidence>
<keyword evidence="3" id="KW-0812">Transmembrane</keyword>
<dbReference type="PANTHER" id="PTHR47979">
    <property type="entry name" value="DRAB11-RELATED"/>
    <property type="match status" value="1"/>
</dbReference>
<dbReference type="PROSITE" id="PS51419">
    <property type="entry name" value="RAB"/>
    <property type="match status" value="1"/>
</dbReference>
<protein>
    <submittedName>
        <fullName evidence="5">Rab1 small GTP-binding protein</fullName>
    </submittedName>
</protein>
<keyword evidence="3" id="KW-0472">Membrane</keyword>
<evidence type="ECO:0000256" key="1">
    <source>
        <dbReference type="ARBA" id="ARBA00006270"/>
    </source>
</evidence>
<evidence type="ECO:0000313" key="6">
    <source>
        <dbReference type="Proteomes" id="UP000583944"/>
    </source>
</evidence>
<dbReference type="InterPro" id="IPR050209">
    <property type="entry name" value="Rab_GTPases_membrane_traffic"/>
</dbReference>
<proteinExistence type="inferred from homology"/>
<dbReference type="VEuPathDB" id="TriTrypDB:ECC02_003052"/>
<organism evidence="5 6">
    <name type="scientific">Trypanosoma cruzi</name>
    <dbReference type="NCBI Taxonomy" id="5693"/>
    <lineage>
        <taxon>Eukaryota</taxon>
        <taxon>Discoba</taxon>
        <taxon>Euglenozoa</taxon>
        <taxon>Kinetoplastea</taxon>
        <taxon>Metakinetoplastina</taxon>
        <taxon>Trypanosomatida</taxon>
        <taxon>Trypanosomatidae</taxon>
        <taxon>Trypanosoma</taxon>
        <taxon>Schizotrypanum</taxon>
    </lineage>
</organism>
<accession>A0A7J6YAS0</accession>
<evidence type="ECO:0000256" key="4">
    <source>
        <dbReference type="SAM" id="SignalP"/>
    </source>
</evidence>
<dbReference type="GO" id="GO:0005525">
    <property type="term" value="F:GTP binding"/>
    <property type="evidence" value="ECO:0007669"/>
    <property type="project" value="InterPro"/>
</dbReference>
<dbReference type="GO" id="GO:0003924">
    <property type="term" value="F:GTPase activity"/>
    <property type="evidence" value="ECO:0007669"/>
    <property type="project" value="InterPro"/>
</dbReference>
<feature type="region of interest" description="Disordered" evidence="2">
    <location>
        <begin position="289"/>
        <end position="328"/>
    </location>
</feature>
<dbReference type="SMART" id="SM00174">
    <property type="entry name" value="RHO"/>
    <property type="match status" value="1"/>
</dbReference>
<dbReference type="AlphaFoldDB" id="A0A7J6YAS0"/>
<dbReference type="SUPFAM" id="SSF52540">
    <property type="entry name" value="P-loop containing nucleoside triphosphate hydrolases"/>
    <property type="match status" value="1"/>
</dbReference>
<dbReference type="NCBIfam" id="TIGR00231">
    <property type="entry name" value="small_GTP"/>
    <property type="match status" value="1"/>
</dbReference>
<dbReference type="CDD" id="cd00154">
    <property type="entry name" value="Rab"/>
    <property type="match status" value="1"/>
</dbReference>
<dbReference type="FunFam" id="3.40.50.300:FF:001483">
    <property type="entry name" value="Small GTP-binding protein Rab1"/>
    <property type="match status" value="1"/>
</dbReference>
<dbReference type="EMBL" id="JABDHM010000016">
    <property type="protein sequence ID" value="KAF5223864.1"/>
    <property type="molecule type" value="Genomic_DNA"/>
</dbReference>
<feature type="region of interest" description="Disordered" evidence="2">
    <location>
        <begin position="92"/>
        <end position="115"/>
    </location>
</feature>
<feature type="signal peptide" evidence="4">
    <location>
        <begin position="1"/>
        <end position="16"/>
    </location>
</feature>
<dbReference type="SMART" id="SM00176">
    <property type="entry name" value="RAN"/>
    <property type="match status" value="1"/>
</dbReference>
<evidence type="ECO:0000256" key="2">
    <source>
        <dbReference type="SAM" id="MobiDB-lite"/>
    </source>
</evidence>
<evidence type="ECO:0000256" key="3">
    <source>
        <dbReference type="SAM" id="Phobius"/>
    </source>
</evidence>
<comment type="caution">
    <text evidence="5">The sequence shown here is derived from an EMBL/GenBank/DDBJ whole genome shotgun (WGS) entry which is preliminary data.</text>
</comment>
<feature type="compositionally biased region" description="Basic residues" evidence="2">
    <location>
        <begin position="92"/>
        <end position="102"/>
    </location>
</feature>
<feature type="chain" id="PRO_5029856566" evidence="4">
    <location>
        <begin position="17"/>
        <end position="328"/>
    </location>
</feature>
<gene>
    <name evidence="5" type="ORF">ECC02_003052</name>
</gene>
<dbReference type="Proteomes" id="UP000583944">
    <property type="component" value="Unassembled WGS sequence"/>
</dbReference>
<dbReference type="Gene3D" id="3.40.50.300">
    <property type="entry name" value="P-loop containing nucleotide triphosphate hydrolases"/>
    <property type="match status" value="1"/>
</dbReference>
<sequence>MSFSFFSFFFLSACLCVCVCVCGPPVPCQGRIAPEVVYLVRLFFCFCFCFFSFSAALLFFAHAWRNERKKGREQYNKTTPSKRGKEIIWERKKRKGKKKRKKEGGALDAMSSSSAPGGDCDYIFKIIVIGDSGVGKSSLTVRLSEDVFYKDYASTIAIDFRMHQMNYMDKRVRLQIWDTAGQERFQSVATAFYRGANGVMLCFDLTHRPSFLHLDQWIERVRQQALPGIPCLLIGCKSDEARSARQVSKEEATAWAQQHGISYIETSAKEKENVQYAFQEITKEIFLDMKDRNGKPMASGGKSAGRSESVRLDSQGGRRKSSERGRCC</sequence>
<keyword evidence="3" id="KW-1133">Transmembrane helix</keyword>
<keyword evidence="4" id="KW-0732">Signal</keyword>
<name>A0A7J6YAS0_TRYCR</name>
<dbReference type="SMART" id="SM00173">
    <property type="entry name" value="RAS"/>
    <property type="match status" value="1"/>
</dbReference>
<dbReference type="VEuPathDB" id="TriTrypDB:BCY84_05388"/>
<dbReference type="PROSITE" id="PS51421">
    <property type="entry name" value="RAS"/>
    <property type="match status" value="1"/>
</dbReference>
<dbReference type="PROSITE" id="PS51420">
    <property type="entry name" value="RHO"/>
    <property type="match status" value="1"/>
</dbReference>